<dbReference type="GO" id="GO:0005886">
    <property type="term" value="C:plasma membrane"/>
    <property type="evidence" value="ECO:0007669"/>
    <property type="project" value="TreeGrafter"/>
</dbReference>
<comment type="similarity">
    <text evidence="1">Belongs to the G-protein coupled receptor 2 family. Adhesion G-protein coupled receptor (ADGR) subfamily.</text>
</comment>
<dbReference type="Gene3D" id="2.170.300.10">
    <property type="entry name" value="Tie2 ligand-binding domain superfamily"/>
    <property type="match status" value="1"/>
</dbReference>
<dbReference type="InterPro" id="IPR032675">
    <property type="entry name" value="LRR_dom_sf"/>
</dbReference>
<dbReference type="PROSITE" id="PS00022">
    <property type="entry name" value="EGF_1"/>
    <property type="match status" value="2"/>
</dbReference>
<protein>
    <submittedName>
        <fullName evidence="7">Slit homolog 1 protein</fullName>
    </submittedName>
</protein>
<comment type="caution">
    <text evidence="7">The sequence shown here is derived from an EMBL/GenBank/DDBJ whole genome shotgun (WGS) entry which is preliminary data.</text>
</comment>
<dbReference type="InterPro" id="IPR017896">
    <property type="entry name" value="4Fe4S_Fe-S-bd"/>
</dbReference>
<gene>
    <name evidence="7" type="ORF">GBAR_LOCUS11218</name>
</gene>
<dbReference type="PANTHER" id="PTHR45930">
    <property type="entry name" value="G-PROTEIN COUPLED RECEPTOR 124-LIKE PROTEIN"/>
    <property type="match status" value="1"/>
</dbReference>
<proteinExistence type="inferred from homology"/>
<evidence type="ECO:0000256" key="5">
    <source>
        <dbReference type="SAM" id="SignalP"/>
    </source>
</evidence>
<dbReference type="InterPro" id="IPR000483">
    <property type="entry name" value="Cys-rich_flank_reg_C"/>
</dbReference>
<evidence type="ECO:0000256" key="2">
    <source>
        <dbReference type="ARBA" id="ARBA00022614"/>
    </source>
</evidence>
<dbReference type="EMBL" id="CASHTH010001692">
    <property type="protein sequence ID" value="CAI8018496.1"/>
    <property type="molecule type" value="Genomic_DNA"/>
</dbReference>
<evidence type="ECO:0000313" key="8">
    <source>
        <dbReference type="Proteomes" id="UP001174909"/>
    </source>
</evidence>
<dbReference type="PANTHER" id="PTHR45930:SF4">
    <property type="entry name" value="ADHESION G PROTEIN-COUPLED RECEPTOR A3"/>
    <property type="match status" value="1"/>
</dbReference>
<feature type="signal peptide" evidence="5">
    <location>
        <begin position="1"/>
        <end position="21"/>
    </location>
</feature>
<reference evidence="7" key="1">
    <citation type="submission" date="2023-03" db="EMBL/GenBank/DDBJ databases">
        <authorList>
            <person name="Steffen K."/>
            <person name="Cardenas P."/>
        </authorList>
    </citation>
    <scope>NUCLEOTIDE SEQUENCE</scope>
</reference>
<feature type="chain" id="PRO_5041351930" evidence="5">
    <location>
        <begin position="22"/>
        <end position="339"/>
    </location>
</feature>
<dbReference type="AlphaFoldDB" id="A0AA35RXQ3"/>
<keyword evidence="8" id="KW-1185">Reference proteome</keyword>
<dbReference type="PROSITE" id="PS51379">
    <property type="entry name" value="4FE4S_FER_2"/>
    <property type="match status" value="1"/>
</dbReference>
<dbReference type="InterPro" id="IPR000742">
    <property type="entry name" value="EGF"/>
</dbReference>
<dbReference type="Gene3D" id="3.80.10.10">
    <property type="entry name" value="Ribonuclease Inhibitor"/>
    <property type="match status" value="1"/>
</dbReference>
<evidence type="ECO:0000256" key="3">
    <source>
        <dbReference type="ARBA" id="ARBA00022729"/>
    </source>
</evidence>
<name>A0AA35RXQ3_GEOBA</name>
<keyword evidence="2" id="KW-0433">Leucine-rich repeat</keyword>
<organism evidence="7 8">
    <name type="scientific">Geodia barretti</name>
    <name type="common">Barrett's horny sponge</name>
    <dbReference type="NCBI Taxonomy" id="519541"/>
    <lineage>
        <taxon>Eukaryota</taxon>
        <taxon>Metazoa</taxon>
        <taxon>Porifera</taxon>
        <taxon>Demospongiae</taxon>
        <taxon>Heteroscleromorpha</taxon>
        <taxon>Tetractinellida</taxon>
        <taxon>Astrophorina</taxon>
        <taxon>Geodiidae</taxon>
        <taxon>Geodia</taxon>
    </lineage>
</organism>
<feature type="domain" description="4Fe-4S ferredoxin-type" evidence="6">
    <location>
        <begin position="23"/>
        <end position="53"/>
    </location>
</feature>
<dbReference type="Proteomes" id="UP001174909">
    <property type="component" value="Unassembled WGS sequence"/>
</dbReference>
<dbReference type="InterPro" id="IPR051963">
    <property type="entry name" value="Adhesion_GPCR_A"/>
</dbReference>
<keyword evidence="4" id="KW-0675">Receptor</keyword>
<dbReference type="SUPFAM" id="SSF52058">
    <property type="entry name" value="L domain-like"/>
    <property type="match status" value="1"/>
</dbReference>
<keyword evidence="3 5" id="KW-0732">Signal</keyword>
<evidence type="ECO:0000256" key="1">
    <source>
        <dbReference type="ARBA" id="ARBA00007343"/>
    </source>
</evidence>
<evidence type="ECO:0000256" key="4">
    <source>
        <dbReference type="ARBA" id="ARBA00023170"/>
    </source>
</evidence>
<accession>A0AA35RXQ3</accession>
<evidence type="ECO:0000259" key="6">
    <source>
        <dbReference type="PROSITE" id="PS51379"/>
    </source>
</evidence>
<dbReference type="GO" id="GO:0007166">
    <property type="term" value="P:cell surface receptor signaling pathway"/>
    <property type="evidence" value="ECO:0007669"/>
    <property type="project" value="TreeGrafter"/>
</dbReference>
<evidence type="ECO:0000313" key="7">
    <source>
        <dbReference type="EMBL" id="CAI8018496.1"/>
    </source>
</evidence>
<sequence>MMLLPGLAWLLLVSLLPPSFMTPCVNVNITGCLGCGSCTISCSAFGLTEFPSISVEDAALVELLDLSLNGLTIITAVDLQHFTQLEELKVINNDITYIEDGSFSNNQELSMISLESNPLHCDCGLRWLWEFLETLPMDSNGRCESPPQLAGSLISHLNLSQLTCECPTECGGNSSCNTLLGLCECDSGYRGYNCSQVCLPETFGSNCSETCTCEAGSSCHHITGDCTCPPGYLGTNCSHDCSKAPECALLGREACSLDSPENTCGACRTVPVGNRTDEWGNDSCVTVSVSNILPLASTASCCKVSGTDSEVLLSHQNLLHLPLCLILLLTAVPIPVKAF</sequence>
<dbReference type="SMART" id="SM00082">
    <property type="entry name" value="LRRCT"/>
    <property type="match status" value="1"/>
</dbReference>